<dbReference type="InterPro" id="IPR034690">
    <property type="entry name" value="Endolysin_T4_type"/>
</dbReference>
<feature type="chain" id="PRO_5007549070" description="Lysozyme" evidence="7">
    <location>
        <begin position="24"/>
        <end position="161"/>
    </location>
</feature>
<keyword evidence="7" id="KW-0732">Signal</keyword>
<dbReference type="AlphaFoldDB" id="A0A147IXE0"/>
<dbReference type="GO" id="GO:0003796">
    <property type="term" value="F:lysozyme activity"/>
    <property type="evidence" value="ECO:0007669"/>
    <property type="project" value="UniProtKB-EC"/>
</dbReference>
<evidence type="ECO:0000313" key="8">
    <source>
        <dbReference type="EMBL" id="KTW00459.1"/>
    </source>
</evidence>
<dbReference type="CDD" id="cd16900">
    <property type="entry name" value="endolysin_R21-like"/>
    <property type="match status" value="1"/>
</dbReference>
<evidence type="ECO:0000256" key="3">
    <source>
        <dbReference type="ARBA" id="ARBA00022638"/>
    </source>
</evidence>
<gene>
    <name evidence="8" type="ORF">SB4_07050</name>
</gene>
<protein>
    <recommendedName>
        <fullName evidence="6">Lysozyme</fullName>
        <ecNumber evidence="6">3.2.1.17</ecNumber>
    </recommendedName>
</protein>
<dbReference type="OrthoDB" id="5327667at2"/>
<keyword evidence="2 6" id="KW-0929">Antimicrobial</keyword>
<keyword evidence="5 6" id="KW-0326">Glycosidase</keyword>
<proteinExistence type="inferred from homology"/>
<dbReference type="Pfam" id="PF00959">
    <property type="entry name" value="Phage_lysozyme"/>
    <property type="match status" value="1"/>
</dbReference>
<dbReference type="EC" id="3.2.1.17" evidence="6"/>
<evidence type="ECO:0000256" key="4">
    <source>
        <dbReference type="ARBA" id="ARBA00022801"/>
    </source>
</evidence>
<dbReference type="EMBL" id="LDTE01000037">
    <property type="protein sequence ID" value="KTW00459.1"/>
    <property type="molecule type" value="Genomic_DNA"/>
</dbReference>
<evidence type="ECO:0000256" key="1">
    <source>
        <dbReference type="ARBA" id="ARBA00000632"/>
    </source>
</evidence>
<organism evidence="8 9">
    <name type="scientific">Sphingomonas sanguinis</name>
    <dbReference type="NCBI Taxonomy" id="33051"/>
    <lineage>
        <taxon>Bacteria</taxon>
        <taxon>Pseudomonadati</taxon>
        <taxon>Pseudomonadota</taxon>
        <taxon>Alphaproteobacteria</taxon>
        <taxon>Sphingomonadales</taxon>
        <taxon>Sphingomonadaceae</taxon>
        <taxon>Sphingomonas</taxon>
    </lineage>
</organism>
<evidence type="ECO:0000256" key="7">
    <source>
        <dbReference type="SAM" id="SignalP"/>
    </source>
</evidence>
<dbReference type="GO" id="GO:0042742">
    <property type="term" value="P:defense response to bacterium"/>
    <property type="evidence" value="ECO:0007669"/>
    <property type="project" value="UniProtKB-KW"/>
</dbReference>
<dbReference type="Proteomes" id="UP000074072">
    <property type="component" value="Unassembled WGS sequence"/>
</dbReference>
<feature type="signal peptide" evidence="7">
    <location>
        <begin position="1"/>
        <end position="23"/>
    </location>
</feature>
<keyword evidence="3 6" id="KW-0081">Bacteriolytic enzyme</keyword>
<accession>A0A147IXE0</accession>
<sequence>MAASKKTLAGVLGSAALAALTMAGLTSWEGKRNVAYRDIVGIVTACRGTTKGVEMGRVYTDAQCDAMDSASAIEHAEGVRRCTPALTGNQLVAAVLLTYNIGVGRVGGGGYCGSTAARRFNAGDLRGGCEAFRLWNRAGGRVVQGLVNRREYERRLCLTGL</sequence>
<evidence type="ECO:0000256" key="5">
    <source>
        <dbReference type="ARBA" id="ARBA00023295"/>
    </source>
</evidence>
<dbReference type="InterPro" id="IPR023346">
    <property type="entry name" value="Lysozyme-like_dom_sf"/>
</dbReference>
<dbReference type="InterPro" id="IPR002196">
    <property type="entry name" value="Glyco_hydro_24"/>
</dbReference>
<dbReference type="InterPro" id="IPR051018">
    <property type="entry name" value="Bacteriophage_GH24"/>
</dbReference>
<dbReference type="PANTHER" id="PTHR38107">
    <property type="match status" value="1"/>
</dbReference>
<comment type="caution">
    <text evidence="8">The sequence shown here is derived from an EMBL/GenBank/DDBJ whole genome shotgun (WGS) entry which is preliminary data.</text>
</comment>
<dbReference type="RefSeq" id="WP_058751998.1">
    <property type="nucleotide sequence ID" value="NZ_LDTE01000037.1"/>
</dbReference>
<dbReference type="PATRIC" id="fig|33051.4.peg.2088"/>
<reference evidence="8 9" key="1">
    <citation type="journal article" date="2016" name="Front. Microbiol.">
        <title>Genomic Resource of Rice Seed Associated Bacteria.</title>
        <authorList>
            <person name="Midha S."/>
            <person name="Bansal K."/>
            <person name="Sharma S."/>
            <person name="Kumar N."/>
            <person name="Patil P.P."/>
            <person name="Chaudhry V."/>
            <person name="Patil P.B."/>
        </authorList>
    </citation>
    <scope>NUCLEOTIDE SEQUENCE [LARGE SCALE GENOMIC DNA]</scope>
    <source>
        <strain evidence="8 9">SB4</strain>
    </source>
</reference>
<keyword evidence="4 6" id="KW-0378">Hydrolase</keyword>
<dbReference type="PANTHER" id="PTHR38107:SF3">
    <property type="entry name" value="LYSOZYME RRRD-RELATED"/>
    <property type="match status" value="1"/>
</dbReference>
<comment type="similarity">
    <text evidence="6">Belongs to the glycosyl hydrolase 24 family.</text>
</comment>
<evidence type="ECO:0000256" key="6">
    <source>
        <dbReference type="RuleBase" id="RU003788"/>
    </source>
</evidence>
<dbReference type="HAMAP" id="MF_04110">
    <property type="entry name" value="ENDOLYSIN_T4"/>
    <property type="match status" value="1"/>
</dbReference>
<dbReference type="GO" id="GO:0016998">
    <property type="term" value="P:cell wall macromolecule catabolic process"/>
    <property type="evidence" value="ECO:0007669"/>
    <property type="project" value="InterPro"/>
</dbReference>
<evidence type="ECO:0000313" key="9">
    <source>
        <dbReference type="Proteomes" id="UP000074072"/>
    </source>
</evidence>
<dbReference type="InterPro" id="IPR023347">
    <property type="entry name" value="Lysozyme_dom_sf"/>
</dbReference>
<dbReference type="GO" id="GO:0009253">
    <property type="term" value="P:peptidoglycan catabolic process"/>
    <property type="evidence" value="ECO:0007669"/>
    <property type="project" value="InterPro"/>
</dbReference>
<dbReference type="SUPFAM" id="SSF53955">
    <property type="entry name" value="Lysozyme-like"/>
    <property type="match status" value="1"/>
</dbReference>
<name>A0A147IXE0_9SPHN</name>
<dbReference type="Gene3D" id="1.10.530.40">
    <property type="match status" value="1"/>
</dbReference>
<evidence type="ECO:0000256" key="2">
    <source>
        <dbReference type="ARBA" id="ARBA00022529"/>
    </source>
</evidence>
<dbReference type="GO" id="GO:0031640">
    <property type="term" value="P:killing of cells of another organism"/>
    <property type="evidence" value="ECO:0007669"/>
    <property type="project" value="UniProtKB-KW"/>
</dbReference>
<comment type="catalytic activity">
    <reaction evidence="1 6">
        <text>Hydrolysis of (1-&gt;4)-beta-linkages between N-acetylmuramic acid and N-acetyl-D-glucosamine residues in a peptidoglycan and between N-acetyl-D-glucosamine residues in chitodextrins.</text>
        <dbReference type="EC" id="3.2.1.17"/>
    </reaction>
</comment>